<dbReference type="PANTHER" id="PTHR42928">
    <property type="entry name" value="TRICARBOXYLATE-BINDING PROTEIN"/>
    <property type="match status" value="1"/>
</dbReference>
<proteinExistence type="inferred from homology"/>
<dbReference type="Proteomes" id="UP000289184">
    <property type="component" value="Unassembled WGS sequence"/>
</dbReference>
<comment type="similarity">
    <text evidence="1">Belongs to the UPF0065 (bug) family.</text>
</comment>
<dbReference type="EMBL" id="UFQB01000007">
    <property type="protein sequence ID" value="SSW65665.1"/>
    <property type="molecule type" value="Genomic_DNA"/>
</dbReference>
<dbReference type="Gene3D" id="3.40.190.10">
    <property type="entry name" value="Periplasmic binding protein-like II"/>
    <property type="match status" value="1"/>
</dbReference>
<name>A0A446CCU5_9BURK</name>
<evidence type="ECO:0000256" key="2">
    <source>
        <dbReference type="SAM" id="SignalP"/>
    </source>
</evidence>
<dbReference type="Gene3D" id="3.40.190.150">
    <property type="entry name" value="Bordetella uptake gene, domain 1"/>
    <property type="match status" value="1"/>
</dbReference>
<dbReference type="OrthoDB" id="8678477at2"/>
<dbReference type="InterPro" id="IPR005064">
    <property type="entry name" value="BUG"/>
</dbReference>
<protein>
    <recommendedName>
        <fullName evidence="5">Tripartite tricarboxylate transporter family receptor</fullName>
    </recommendedName>
</protein>
<organism evidence="3 4">
    <name type="scientific">Achromobacter agilis</name>
    <dbReference type="NCBI Taxonomy" id="1353888"/>
    <lineage>
        <taxon>Bacteria</taxon>
        <taxon>Pseudomonadati</taxon>
        <taxon>Pseudomonadota</taxon>
        <taxon>Betaproteobacteria</taxon>
        <taxon>Burkholderiales</taxon>
        <taxon>Alcaligenaceae</taxon>
        <taxon>Achromobacter</taxon>
    </lineage>
</organism>
<dbReference type="RefSeq" id="WP_129527363.1">
    <property type="nucleotide sequence ID" value="NZ_UFQB01000007.1"/>
</dbReference>
<evidence type="ECO:0000313" key="4">
    <source>
        <dbReference type="Proteomes" id="UP000289184"/>
    </source>
</evidence>
<dbReference type="InterPro" id="IPR042100">
    <property type="entry name" value="Bug_dom1"/>
</dbReference>
<keyword evidence="2" id="KW-0732">Signal</keyword>
<dbReference type="CDD" id="cd07012">
    <property type="entry name" value="PBP2_Bug_TTT"/>
    <property type="match status" value="1"/>
</dbReference>
<keyword evidence="4" id="KW-1185">Reference proteome</keyword>
<dbReference type="PROSITE" id="PS51257">
    <property type="entry name" value="PROKAR_LIPOPROTEIN"/>
    <property type="match status" value="1"/>
</dbReference>
<dbReference type="SUPFAM" id="SSF53850">
    <property type="entry name" value="Periplasmic binding protein-like II"/>
    <property type="match status" value="1"/>
</dbReference>
<feature type="chain" id="PRO_5019107647" description="Tripartite tricarboxylate transporter family receptor" evidence="2">
    <location>
        <begin position="27"/>
        <end position="328"/>
    </location>
</feature>
<sequence length="328" mass="34267">MKQAARRHFLAAAAALVAACSLPAQAADAWPARPIRFIVPSAAGGGADTVARLLAQHIGGALKQPIVVENRAGGSGVIAGNAVLGAPADGYTFMLGFTTMSQLPATSTVKLPYRVDTDFIPVSLVARSSNVLVVNRSSVDVDSVKALVDALRASPQKYSYGSYGNGSTGHFLGAQFLQETKTNAQHVPYKGAAPMMSDLLAGVVSFAFPDIGSALPHLNSDRVRVLAVTGDKRMATLPQIPTMGELGYQGFNLGAWFGLFAAKGTPDAIVQDMAAQIAGAVKAPEVQAKLVGMNLDPVGSDPKTFAAFFQTDLQRWADLANKANIRTD</sequence>
<feature type="signal peptide" evidence="2">
    <location>
        <begin position="1"/>
        <end position="26"/>
    </location>
</feature>
<dbReference type="InterPro" id="IPR006311">
    <property type="entry name" value="TAT_signal"/>
</dbReference>
<dbReference type="PANTHER" id="PTHR42928:SF5">
    <property type="entry name" value="BLR1237 PROTEIN"/>
    <property type="match status" value="1"/>
</dbReference>
<evidence type="ECO:0000313" key="3">
    <source>
        <dbReference type="EMBL" id="SSW65665.1"/>
    </source>
</evidence>
<evidence type="ECO:0008006" key="5">
    <source>
        <dbReference type="Google" id="ProtNLM"/>
    </source>
</evidence>
<gene>
    <name evidence="3" type="ORF">AGI3411_02143</name>
</gene>
<dbReference type="PIRSF" id="PIRSF017082">
    <property type="entry name" value="YflP"/>
    <property type="match status" value="1"/>
</dbReference>
<evidence type="ECO:0000256" key="1">
    <source>
        <dbReference type="ARBA" id="ARBA00006987"/>
    </source>
</evidence>
<accession>A0A446CCU5</accession>
<dbReference type="PROSITE" id="PS51318">
    <property type="entry name" value="TAT"/>
    <property type="match status" value="1"/>
</dbReference>
<dbReference type="Pfam" id="PF03401">
    <property type="entry name" value="TctC"/>
    <property type="match status" value="1"/>
</dbReference>
<dbReference type="AlphaFoldDB" id="A0A446CCU5"/>
<reference evidence="3 4" key="1">
    <citation type="submission" date="2018-07" db="EMBL/GenBank/DDBJ databases">
        <authorList>
            <person name="Peeters C."/>
        </authorList>
    </citation>
    <scope>NUCLEOTIDE SEQUENCE [LARGE SCALE GENOMIC DNA]</scope>
    <source>
        <strain evidence="3 4">LMG 3411</strain>
    </source>
</reference>